<keyword evidence="1" id="KW-0813">Transport</keyword>
<name>A0A128A5I9_9ARCH</name>
<dbReference type="EMBL" id="LN890280">
    <property type="protein sequence ID" value="CUR52626.1"/>
    <property type="molecule type" value="Genomic_DNA"/>
</dbReference>
<keyword evidence="3" id="KW-0479">Metal-binding</keyword>
<dbReference type="SUPFAM" id="SSF54862">
    <property type="entry name" value="4Fe-4S ferredoxins"/>
    <property type="match status" value="1"/>
</dbReference>
<evidence type="ECO:0000256" key="7">
    <source>
        <dbReference type="ARBA" id="ARBA00023014"/>
    </source>
</evidence>
<keyword evidence="2" id="KW-0004">4Fe-4S</keyword>
<feature type="domain" description="4Fe-4S ferredoxin-type" evidence="8">
    <location>
        <begin position="106"/>
        <end position="135"/>
    </location>
</feature>
<dbReference type="GO" id="GO:0046872">
    <property type="term" value="F:metal ion binding"/>
    <property type="evidence" value="ECO:0007669"/>
    <property type="project" value="UniProtKB-KW"/>
</dbReference>
<sequence length="148" mass="16521">MPIDPNFPANHQVIEKFKDPLSENYHLVWGPGRLAEASSNPKVKSDSEATGEEIKPIGVHGTFVAVDWDSCIADGVCLLSCPVKVFEWYKNPGETGRNDRKDYTDKANPVKEADCIWCMACVEVCPTKAIKVDQLNQDIHEKEIAKFT</sequence>
<feature type="domain" description="4Fe-4S ferredoxin-type" evidence="8">
    <location>
        <begin position="62"/>
        <end position="91"/>
    </location>
</feature>
<evidence type="ECO:0000256" key="6">
    <source>
        <dbReference type="ARBA" id="ARBA00023004"/>
    </source>
</evidence>
<keyword evidence="4" id="KW-0677">Repeat</keyword>
<dbReference type="Gene3D" id="3.30.70.20">
    <property type="match status" value="1"/>
</dbReference>
<keyword evidence="5" id="KW-0249">Electron transport</keyword>
<dbReference type="InterPro" id="IPR017896">
    <property type="entry name" value="4Fe4S_Fe-S-bd"/>
</dbReference>
<dbReference type="Pfam" id="PF13237">
    <property type="entry name" value="Fer4_10"/>
    <property type="match status" value="1"/>
</dbReference>
<evidence type="ECO:0000256" key="4">
    <source>
        <dbReference type="ARBA" id="ARBA00022737"/>
    </source>
</evidence>
<dbReference type="PANTHER" id="PTHR43687">
    <property type="entry name" value="ADENYLYLSULFATE REDUCTASE, BETA SUBUNIT"/>
    <property type="match status" value="1"/>
</dbReference>
<keyword evidence="10" id="KW-1185">Reference proteome</keyword>
<evidence type="ECO:0000259" key="8">
    <source>
        <dbReference type="PROSITE" id="PS51379"/>
    </source>
</evidence>
<gene>
    <name evidence="9" type="ORF">NDEV_1864</name>
</gene>
<evidence type="ECO:0000256" key="5">
    <source>
        <dbReference type="ARBA" id="ARBA00022982"/>
    </source>
</evidence>
<evidence type="ECO:0000256" key="1">
    <source>
        <dbReference type="ARBA" id="ARBA00022448"/>
    </source>
</evidence>
<organism evidence="9 10">
    <name type="scientific">Nitrosotalea devaniterrae</name>
    <dbReference type="NCBI Taxonomy" id="1078905"/>
    <lineage>
        <taxon>Archaea</taxon>
        <taxon>Nitrososphaerota</taxon>
        <taxon>Nitrososphaeria</taxon>
        <taxon>Nitrosotaleales</taxon>
        <taxon>Nitrosotaleaceae</taxon>
        <taxon>Nitrosotalea</taxon>
    </lineage>
</organism>
<evidence type="ECO:0000313" key="9">
    <source>
        <dbReference type="EMBL" id="CUR52626.1"/>
    </source>
</evidence>
<dbReference type="AlphaFoldDB" id="A0A128A5I9"/>
<dbReference type="PANTHER" id="PTHR43687:SF6">
    <property type="entry name" value="L-ASPARTATE SEMIALDEHYDE SULFURTRANSFERASE IRON-SULFUR SUBUNIT"/>
    <property type="match status" value="1"/>
</dbReference>
<protein>
    <submittedName>
        <fullName evidence="9">Putative 4Fe-4S ferredoxin iron-sulfur binding domain protein</fullName>
    </submittedName>
</protein>
<dbReference type="InterPro" id="IPR017900">
    <property type="entry name" value="4Fe4S_Fe_S_CS"/>
</dbReference>
<dbReference type="PROSITE" id="PS00198">
    <property type="entry name" value="4FE4S_FER_1"/>
    <property type="match status" value="1"/>
</dbReference>
<dbReference type="InterPro" id="IPR050572">
    <property type="entry name" value="Fe-S_Ferredoxin"/>
</dbReference>
<dbReference type="GO" id="GO:0016491">
    <property type="term" value="F:oxidoreductase activity"/>
    <property type="evidence" value="ECO:0007669"/>
    <property type="project" value="UniProtKB-ARBA"/>
</dbReference>
<proteinExistence type="predicted"/>
<reference evidence="10" key="1">
    <citation type="submission" date="2015-10" db="EMBL/GenBank/DDBJ databases">
        <authorList>
            <person name="Lehtovirta-Morley L.E."/>
            <person name="Vieille C."/>
        </authorList>
    </citation>
    <scope>NUCLEOTIDE SEQUENCE [LARGE SCALE GENOMIC DNA]</scope>
</reference>
<evidence type="ECO:0000313" key="10">
    <source>
        <dbReference type="Proteomes" id="UP000196239"/>
    </source>
</evidence>
<dbReference type="PROSITE" id="PS51379">
    <property type="entry name" value="4FE4S_FER_2"/>
    <property type="match status" value="2"/>
</dbReference>
<evidence type="ECO:0000256" key="3">
    <source>
        <dbReference type="ARBA" id="ARBA00022723"/>
    </source>
</evidence>
<dbReference type="KEGG" id="ndv:NDEV_1864"/>
<keyword evidence="6" id="KW-0408">Iron</keyword>
<dbReference type="GO" id="GO:0051539">
    <property type="term" value="F:4 iron, 4 sulfur cluster binding"/>
    <property type="evidence" value="ECO:0007669"/>
    <property type="project" value="UniProtKB-KW"/>
</dbReference>
<keyword evidence="7" id="KW-0411">Iron-sulfur</keyword>
<evidence type="ECO:0000256" key="2">
    <source>
        <dbReference type="ARBA" id="ARBA00022485"/>
    </source>
</evidence>
<accession>A0A128A5I9</accession>
<dbReference type="Proteomes" id="UP000196239">
    <property type="component" value="Chromosome 1"/>
</dbReference>